<protein>
    <recommendedName>
        <fullName evidence="1">Transcriptional regulator TetR C-terminal Proteobacteria type domain-containing protein</fullName>
    </recommendedName>
</protein>
<proteinExistence type="predicted"/>
<accession>A0A4Q1SDF0</accession>
<evidence type="ECO:0000259" key="1">
    <source>
        <dbReference type="Pfam" id="PF14246"/>
    </source>
</evidence>
<evidence type="ECO:0000313" key="3">
    <source>
        <dbReference type="Proteomes" id="UP000290253"/>
    </source>
</evidence>
<feature type="domain" description="Transcriptional regulator TetR C-terminal Proteobacteria type" evidence="1">
    <location>
        <begin position="3"/>
        <end position="47"/>
    </location>
</feature>
<name>A0A4Q1SDF0_9BACT</name>
<comment type="caution">
    <text evidence="2">The sequence shown here is derived from an EMBL/GenBank/DDBJ whole genome shotgun (WGS) entry which is preliminary data.</text>
</comment>
<keyword evidence="3" id="KW-1185">Reference proteome</keyword>
<reference evidence="2 3" key="1">
    <citation type="journal article" date="2016" name="Int. J. Syst. Evol. Microbiol.">
        <title>Acidipila dinghuensis sp. nov., an acidobacterium isolated from forest soil.</title>
        <authorList>
            <person name="Jiang Y.W."/>
            <person name="Wang J."/>
            <person name="Chen M.H."/>
            <person name="Lv Y.Y."/>
            <person name="Qiu L.H."/>
        </authorList>
    </citation>
    <scope>NUCLEOTIDE SEQUENCE [LARGE SCALE GENOMIC DNA]</scope>
    <source>
        <strain evidence="2 3">DHOF10</strain>
    </source>
</reference>
<dbReference type="OrthoDB" id="270177at2"/>
<organism evidence="2 3">
    <name type="scientific">Silvibacterium dinghuense</name>
    <dbReference type="NCBI Taxonomy" id="1560006"/>
    <lineage>
        <taxon>Bacteria</taxon>
        <taxon>Pseudomonadati</taxon>
        <taxon>Acidobacteriota</taxon>
        <taxon>Terriglobia</taxon>
        <taxon>Terriglobales</taxon>
        <taxon>Acidobacteriaceae</taxon>
        <taxon>Silvibacterium</taxon>
    </lineage>
</organism>
<dbReference type="Gene3D" id="1.10.357.10">
    <property type="entry name" value="Tetracycline Repressor, domain 2"/>
    <property type="match status" value="1"/>
</dbReference>
<sequence length="52" mass="5747">MIAEHFMSLVAGGPIRWFGLGLKQKPLAQEAGKHVDAAVRVILRTYAIESLR</sequence>
<dbReference type="InterPro" id="IPR039536">
    <property type="entry name" value="TetR_C_Proteobacteria"/>
</dbReference>
<dbReference type="Proteomes" id="UP000290253">
    <property type="component" value="Unassembled WGS sequence"/>
</dbReference>
<dbReference type="AlphaFoldDB" id="A0A4Q1SDF0"/>
<evidence type="ECO:0000313" key="2">
    <source>
        <dbReference type="EMBL" id="RXS95107.1"/>
    </source>
</evidence>
<gene>
    <name evidence="2" type="ORF">ESZ00_10860</name>
</gene>
<dbReference type="Pfam" id="PF14246">
    <property type="entry name" value="TetR_C_7"/>
    <property type="match status" value="1"/>
</dbReference>
<dbReference type="EMBL" id="SDMK01000002">
    <property type="protein sequence ID" value="RXS95107.1"/>
    <property type="molecule type" value="Genomic_DNA"/>
</dbReference>
<dbReference type="RefSeq" id="WP_129208275.1">
    <property type="nucleotide sequence ID" value="NZ_BMGU01000003.1"/>
</dbReference>